<dbReference type="AlphaFoldDB" id="A0A099WZV5"/>
<protein>
    <recommendedName>
        <fullName evidence="2">SusD-like N-terminal domain-containing protein</fullName>
    </recommendedName>
</protein>
<dbReference type="InterPro" id="IPR033985">
    <property type="entry name" value="SusD-like_N"/>
</dbReference>
<keyword evidence="4" id="KW-1185">Reference proteome</keyword>
<feature type="domain" description="SusD-like N-terminal" evidence="2">
    <location>
        <begin position="21"/>
        <end position="241"/>
    </location>
</feature>
<sequence>MKKLYILLISLFCLSASSCSKWLDVMPKTSIPEEELFKNEFGFKDALTGLYLKMGTTELYGRELSYHYIDMLAGRYDLIPNIPNPEHLYNYEGTFKSTKNAFFLDMWNIIANLNNMLKFMELNRDVIRTPHYYETMKGEALALRAFLHFDLLRMFGPVYANNPDGKSIPYRHRLDNIATPVLPASEVIDLCLKDLHEAEALLDEHDSNIFNNNLKADQFTVMRQYRMNKWAVKATLARVYLYKGDAESKAKALKYADEVIESSQFLLYENNNENRILFDEVIFGIYVYEFNKVVDPDFINISPSSVLALSASKYEQLFEKKGAGVSDFRCGTYSFKSVKYDSVDKMVLQKYDQGGYRDDYSGKGAIPLIRLPEMYYIKAECEPNPKLAVEYINTVRFARGIALSDAIEGNSDFHALDTRPGYDGTKTVVVNELMKEYRKEFYGEGQLFYFYKRHDYRSFFGLPSSVDISEKYQLPLPADEITFGK</sequence>
<proteinExistence type="predicted"/>
<dbReference type="PROSITE" id="PS51257">
    <property type="entry name" value="PROKAR_LIPOPROTEIN"/>
    <property type="match status" value="1"/>
</dbReference>
<dbReference type="Pfam" id="PF14322">
    <property type="entry name" value="SusD-like_3"/>
    <property type="match status" value="1"/>
</dbReference>
<evidence type="ECO:0000313" key="3">
    <source>
        <dbReference type="EMBL" id="KGN80237.1"/>
    </source>
</evidence>
<dbReference type="Gene3D" id="1.25.40.390">
    <property type="match status" value="1"/>
</dbReference>
<reference evidence="3 4" key="1">
    <citation type="submission" date="2014-08" db="EMBL/GenBank/DDBJ databases">
        <title>Porphyromonas cangingivalis strain:COT-109_OH1386 Genome sequencing.</title>
        <authorList>
            <person name="Wallis C."/>
            <person name="Deusch O."/>
            <person name="O'Flynn C."/>
            <person name="Davis I."/>
            <person name="Jospin G."/>
            <person name="Darling A.E."/>
            <person name="Coil D.A."/>
            <person name="Alexiev A."/>
            <person name="Horsfall A."/>
            <person name="Kirkwood N."/>
            <person name="Harris S."/>
            <person name="Eisen J.A."/>
        </authorList>
    </citation>
    <scope>NUCLEOTIDE SEQUENCE [LARGE SCALE GENOMIC DNA]</scope>
    <source>
        <strain evidence="4">COT-109 OH1386</strain>
    </source>
</reference>
<dbReference type="EMBL" id="JQJD01000043">
    <property type="protein sequence ID" value="KGN80237.1"/>
    <property type="molecule type" value="Genomic_DNA"/>
</dbReference>
<name>A0A099WZV5_PORCN</name>
<organism evidence="3 4">
    <name type="scientific">Porphyromonas cangingivalis</name>
    <dbReference type="NCBI Taxonomy" id="36874"/>
    <lineage>
        <taxon>Bacteria</taxon>
        <taxon>Pseudomonadati</taxon>
        <taxon>Bacteroidota</taxon>
        <taxon>Bacteroidia</taxon>
        <taxon>Bacteroidales</taxon>
        <taxon>Porphyromonadaceae</taxon>
        <taxon>Porphyromonas</taxon>
    </lineage>
</organism>
<evidence type="ECO:0000259" key="2">
    <source>
        <dbReference type="Pfam" id="PF14322"/>
    </source>
</evidence>
<comment type="caution">
    <text evidence="3">The sequence shown here is derived from an EMBL/GenBank/DDBJ whole genome shotgun (WGS) entry which is preliminary data.</text>
</comment>
<evidence type="ECO:0000256" key="1">
    <source>
        <dbReference type="SAM" id="SignalP"/>
    </source>
</evidence>
<feature type="chain" id="PRO_5001964555" description="SusD-like N-terminal domain-containing protein" evidence="1">
    <location>
        <begin position="23"/>
        <end position="485"/>
    </location>
</feature>
<dbReference type="Proteomes" id="UP000030125">
    <property type="component" value="Unassembled WGS sequence"/>
</dbReference>
<feature type="signal peptide" evidence="1">
    <location>
        <begin position="1"/>
        <end position="22"/>
    </location>
</feature>
<dbReference type="InterPro" id="IPR011990">
    <property type="entry name" value="TPR-like_helical_dom_sf"/>
</dbReference>
<dbReference type="eggNOG" id="COG2913">
    <property type="taxonomic scope" value="Bacteria"/>
</dbReference>
<keyword evidence="1" id="KW-0732">Signal</keyword>
<accession>A0A099WZV5</accession>
<dbReference type="RefSeq" id="WP_036844351.1">
    <property type="nucleotide sequence ID" value="NZ_JQJD01000043.1"/>
</dbReference>
<gene>
    <name evidence="3" type="ORF">HQ35_05980</name>
</gene>
<dbReference type="SUPFAM" id="SSF48452">
    <property type="entry name" value="TPR-like"/>
    <property type="match status" value="1"/>
</dbReference>
<dbReference type="STRING" id="36874.HQ34_00695"/>
<evidence type="ECO:0000313" key="4">
    <source>
        <dbReference type="Proteomes" id="UP000030125"/>
    </source>
</evidence>